<gene>
    <name evidence="3" type="primary">LOC106174676</name>
</gene>
<name>A0A1S3JP65_LINAN</name>
<dbReference type="KEGG" id="lak:106174676"/>
<feature type="compositionally biased region" description="Basic and acidic residues" evidence="1">
    <location>
        <begin position="95"/>
        <end position="116"/>
    </location>
</feature>
<dbReference type="Proteomes" id="UP000085678">
    <property type="component" value="Unplaced"/>
</dbReference>
<dbReference type="InParanoid" id="A0A1S3JP65"/>
<proteinExistence type="predicted"/>
<evidence type="ECO:0000313" key="2">
    <source>
        <dbReference type="Proteomes" id="UP000085678"/>
    </source>
</evidence>
<dbReference type="STRING" id="7574.A0A1S3JP65"/>
<dbReference type="PANTHER" id="PTHR22775">
    <property type="entry name" value="SORTING NEXIN"/>
    <property type="match status" value="1"/>
</dbReference>
<dbReference type="OrthoDB" id="5772781at2759"/>
<sequence>MEMEKAHGEMHRVVLESLYSEEVRHPVGSETTRKGVFRVFEMFQYKALNRRLLYVIMEGMMETLFPDNKFRDIFLKLHSKSPRAASRLEEKRLVMEEEERVRSEKERARSESAERTNKKKKGK</sequence>
<dbReference type="GeneID" id="106174676"/>
<keyword evidence="2" id="KW-1185">Reference proteome</keyword>
<dbReference type="RefSeq" id="XP_013411789.1">
    <property type="nucleotide sequence ID" value="XM_013556335.2"/>
</dbReference>
<organism evidence="2 3">
    <name type="scientific">Lingula anatina</name>
    <name type="common">Brachiopod</name>
    <name type="synonym">Lingula unguis</name>
    <dbReference type="NCBI Taxonomy" id="7574"/>
    <lineage>
        <taxon>Eukaryota</taxon>
        <taxon>Metazoa</taxon>
        <taxon>Spiralia</taxon>
        <taxon>Lophotrochozoa</taxon>
        <taxon>Brachiopoda</taxon>
        <taxon>Linguliformea</taxon>
        <taxon>Lingulata</taxon>
        <taxon>Lingulida</taxon>
        <taxon>Linguloidea</taxon>
        <taxon>Lingulidae</taxon>
        <taxon>Lingula</taxon>
    </lineage>
</organism>
<reference evidence="3" key="1">
    <citation type="submission" date="2025-08" db="UniProtKB">
        <authorList>
            <consortium name="RefSeq"/>
        </authorList>
    </citation>
    <scope>IDENTIFICATION</scope>
    <source>
        <tissue evidence="3">Gonads</tissue>
    </source>
</reference>
<evidence type="ECO:0000313" key="3">
    <source>
        <dbReference type="RefSeq" id="XP_013411789.1"/>
    </source>
</evidence>
<dbReference type="GO" id="GO:0035091">
    <property type="term" value="F:phosphatidylinositol binding"/>
    <property type="evidence" value="ECO:0007669"/>
    <property type="project" value="TreeGrafter"/>
</dbReference>
<accession>A0A1S3JP65</accession>
<dbReference type="PANTHER" id="PTHR22775:SF3">
    <property type="entry name" value="SORTING NEXIN-13"/>
    <property type="match status" value="1"/>
</dbReference>
<protein>
    <submittedName>
        <fullName evidence="3">Sorting nexin-13</fullName>
    </submittedName>
</protein>
<feature type="region of interest" description="Disordered" evidence="1">
    <location>
        <begin position="95"/>
        <end position="123"/>
    </location>
</feature>
<dbReference type="GO" id="GO:0005769">
    <property type="term" value="C:early endosome"/>
    <property type="evidence" value="ECO:0007669"/>
    <property type="project" value="TreeGrafter"/>
</dbReference>
<evidence type="ECO:0000256" key="1">
    <source>
        <dbReference type="SAM" id="MobiDB-lite"/>
    </source>
</evidence>
<dbReference type="AlphaFoldDB" id="A0A1S3JP65"/>